<reference evidence="1 2" key="1">
    <citation type="journal article" date="2018" name="Arch. Microbiol.">
        <title>New insights into the metabolic potential of the phototrophic purple bacterium Rhodopila globiformis DSM 161(T) from its draft genome sequence and evidence for a vanadium-dependent nitrogenase.</title>
        <authorList>
            <person name="Imhoff J.F."/>
            <person name="Rahn T."/>
            <person name="Kunzel S."/>
            <person name="Neulinger S.C."/>
        </authorList>
    </citation>
    <scope>NUCLEOTIDE SEQUENCE [LARGE SCALE GENOMIC DNA]</scope>
    <source>
        <strain evidence="1 2">DSM 16996</strain>
    </source>
</reference>
<evidence type="ECO:0000313" key="2">
    <source>
        <dbReference type="Proteomes" id="UP000239089"/>
    </source>
</evidence>
<accession>A0A2S6MVR4</accession>
<protein>
    <submittedName>
        <fullName evidence="1">Uncharacterized protein</fullName>
    </submittedName>
</protein>
<evidence type="ECO:0000313" key="1">
    <source>
        <dbReference type="EMBL" id="PPQ26454.1"/>
    </source>
</evidence>
<keyword evidence="2" id="KW-1185">Reference proteome</keyword>
<sequence>MPLLEFIKAKNSISKLTLAFERSSSFIEQKNLWICGLFSLFLTLKFYPGLFYYDVIWQINWVEYICKAIKAHTLAFPPDFFNQWPIWNVFIRIPLFLITKDFGIFILLSAFFFLYSVLELHRKLGYPKTFIITASIFVFSPFAGWMILHGPHLFVTACVFCFVSCQISGAFRRALIFVGAAILLRPEMALIFFLCALLLILSRRLPPKAGMATLAACVIAVAASQIKVGHGGHIRTMNLGPSLVGLYLLSQIPGTSAPVGDFAPDKPVIDATCSLNMWCQDLQKSVNWDKLYASRLSGILPGVGRIIAENPREAAALMAERTKIFLFRRLSLAELGRPDMLKFANSKVIQNSLTDNVVSLVSRHQSFYNSALGAIYIPIVFMLLPFVFAIPLRSGRIFVTSLALAISTLCFTLVYPTDEIRYYFPEIAWMIVLAPASMASLALMVARRLSSPRPRQPAQDRDLVPGPTS</sequence>
<dbReference type="RefSeq" id="WP_104510572.1">
    <property type="nucleotide sequence ID" value="NZ_JACIGC010000006.1"/>
</dbReference>
<proteinExistence type="predicted"/>
<organism evidence="1 2">
    <name type="scientific">Rhodoblastus sphagnicola</name>
    <dbReference type="NCBI Taxonomy" id="333368"/>
    <lineage>
        <taxon>Bacteria</taxon>
        <taxon>Pseudomonadati</taxon>
        <taxon>Pseudomonadota</taxon>
        <taxon>Alphaproteobacteria</taxon>
        <taxon>Hyphomicrobiales</taxon>
        <taxon>Rhodoblastaceae</taxon>
        <taxon>Rhodoblastus</taxon>
    </lineage>
</organism>
<comment type="caution">
    <text evidence="1">The sequence shown here is derived from an EMBL/GenBank/DDBJ whole genome shotgun (WGS) entry which is preliminary data.</text>
</comment>
<dbReference type="EMBL" id="NHSJ01000134">
    <property type="protein sequence ID" value="PPQ26454.1"/>
    <property type="molecule type" value="Genomic_DNA"/>
</dbReference>
<name>A0A2S6MVR4_9HYPH</name>
<dbReference type="AlphaFoldDB" id="A0A2S6MVR4"/>
<gene>
    <name evidence="1" type="ORF">CCR94_22790</name>
</gene>
<dbReference type="Proteomes" id="UP000239089">
    <property type="component" value="Unassembled WGS sequence"/>
</dbReference>